<name>A0A2V1DD29_9PLEO</name>
<dbReference type="PROSITE" id="PS00677">
    <property type="entry name" value="DAO"/>
    <property type="match status" value="1"/>
</dbReference>
<dbReference type="GO" id="GO:0005737">
    <property type="term" value="C:cytoplasm"/>
    <property type="evidence" value="ECO:0007669"/>
    <property type="project" value="TreeGrafter"/>
</dbReference>
<dbReference type="GO" id="GO:0019478">
    <property type="term" value="P:D-amino acid catabolic process"/>
    <property type="evidence" value="ECO:0007669"/>
    <property type="project" value="TreeGrafter"/>
</dbReference>
<dbReference type="Gene3D" id="3.40.50.720">
    <property type="entry name" value="NAD(P)-binding Rossmann-like Domain"/>
    <property type="match status" value="1"/>
</dbReference>
<dbReference type="GO" id="GO:0071949">
    <property type="term" value="F:FAD binding"/>
    <property type="evidence" value="ECO:0007669"/>
    <property type="project" value="InterPro"/>
</dbReference>
<keyword evidence="10" id="KW-1185">Reference proteome</keyword>
<feature type="binding site" evidence="6">
    <location>
        <position position="345"/>
    </location>
    <ligand>
        <name>D-dopa</name>
        <dbReference type="ChEBI" id="CHEBI:149689"/>
    </ligand>
</feature>
<dbReference type="GO" id="GO:0003884">
    <property type="term" value="F:D-amino-acid oxidase activity"/>
    <property type="evidence" value="ECO:0007669"/>
    <property type="project" value="InterPro"/>
</dbReference>
<proteinExistence type="inferred from homology"/>
<evidence type="ECO:0000313" key="9">
    <source>
        <dbReference type="EMBL" id="PVH95034.1"/>
    </source>
</evidence>
<organism evidence="9 10">
    <name type="scientific">Periconia macrospinosa</name>
    <dbReference type="NCBI Taxonomy" id="97972"/>
    <lineage>
        <taxon>Eukaryota</taxon>
        <taxon>Fungi</taxon>
        <taxon>Dikarya</taxon>
        <taxon>Ascomycota</taxon>
        <taxon>Pezizomycotina</taxon>
        <taxon>Dothideomycetes</taxon>
        <taxon>Pleosporomycetidae</taxon>
        <taxon>Pleosporales</taxon>
        <taxon>Massarineae</taxon>
        <taxon>Periconiaceae</taxon>
        <taxon>Periconia</taxon>
    </lineage>
</organism>
<dbReference type="OrthoDB" id="2015447at2759"/>
<feature type="binding site" evidence="6">
    <location>
        <begin position="344"/>
        <end position="349"/>
    </location>
    <ligand>
        <name>FAD</name>
        <dbReference type="ChEBI" id="CHEBI:57692"/>
    </ligand>
</feature>
<evidence type="ECO:0000256" key="6">
    <source>
        <dbReference type="PIRSR" id="PIRSR000189-1"/>
    </source>
</evidence>
<dbReference type="InterPro" id="IPR023209">
    <property type="entry name" value="DAO"/>
</dbReference>
<dbReference type="EMBL" id="KZ805511">
    <property type="protein sequence ID" value="PVH95034.1"/>
    <property type="molecule type" value="Genomic_DNA"/>
</dbReference>
<dbReference type="Proteomes" id="UP000244855">
    <property type="component" value="Unassembled WGS sequence"/>
</dbReference>
<evidence type="ECO:0000256" key="7">
    <source>
        <dbReference type="SAM" id="Phobius"/>
    </source>
</evidence>
<dbReference type="InterPro" id="IPR006181">
    <property type="entry name" value="D-amino_acid_oxidase_CS"/>
</dbReference>
<comment type="cofactor">
    <cofactor evidence="1 6">
        <name>FAD</name>
        <dbReference type="ChEBI" id="CHEBI:57692"/>
    </cofactor>
</comment>
<keyword evidence="7" id="KW-1133">Transmembrane helix</keyword>
<evidence type="ECO:0000256" key="1">
    <source>
        <dbReference type="ARBA" id="ARBA00001974"/>
    </source>
</evidence>
<keyword evidence="7" id="KW-0472">Membrane</keyword>
<dbReference type="AlphaFoldDB" id="A0A2V1DD29"/>
<sequence>MEYDRNQQKTVLVIGGGVSGLMTAWILLDKGYNVSIVAKDWAGKTKQITSQIAGALWEYPPGGCGISEIEVPVLAYSQLEQYQKWAMQSFLFYKKMVDMDQANPKFGARMITLYQFFHHDHSEAPIGGASSKTLETAKKHYEKYEKIHKLDKGEAFHSVNHDGFHVEWGYRHQAPVIDTDKAMEFLMKLVQAKGAVLETRDIKGDLHLHERELLDDFQADIIVNASGLGAHTLANDNQVFPVRGAVKRINIPHEFLKDNAVLLPQQYDASNRPSKTVFIVPRNENTLVVGSIVQRNNWDLNLTHQSPEVEAMWARATDFITHLDAISADMRSNSCRIVHNYGHGGSGWTLAVGCAWTCVKLVEKVLHEGKSGSMANAEIRGLNQC</sequence>
<gene>
    <name evidence="9" type="ORF">DM02DRAFT_538221</name>
</gene>
<evidence type="ECO:0000256" key="2">
    <source>
        <dbReference type="ARBA" id="ARBA00006730"/>
    </source>
</evidence>
<keyword evidence="4 6" id="KW-0274">FAD</keyword>
<dbReference type="PANTHER" id="PTHR11530">
    <property type="entry name" value="D-AMINO ACID OXIDASE"/>
    <property type="match status" value="1"/>
</dbReference>
<evidence type="ECO:0000256" key="4">
    <source>
        <dbReference type="ARBA" id="ARBA00022827"/>
    </source>
</evidence>
<dbReference type="PIRSF" id="PIRSF000189">
    <property type="entry name" value="D-aa_oxidase"/>
    <property type="match status" value="1"/>
</dbReference>
<dbReference type="SUPFAM" id="SSF51971">
    <property type="entry name" value="Nucleotide-binding domain"/>
    <property type="match status" value="1"/>
</dbReference>
<keyword evidence="3" id="KW-0285">Flavoprotein</keyword>
<dbReference type="Gene3D" id="3.30.9.10">
    <property type="entry name" value="D-Amino Acid Oxidase, subunit A, domain 2"/>
    <property type="match status" value="1"/>
</dbReference>
<dbReference type="SUPFAM" id="SSF54373">
    <property type="entry name" value="FAD-linked reductases, C-terminal domain"/>
    <property type="match status" value="1"/>
</dbReference>
<feature type="domain" description="FAD dependent oxidoreductase" evidence="8">
    <location>
        <begin position="11"/>
        <end position="357"/>
    </location>
</feature>
<dbReference type="STRING" id="97972.A0A2V1DD29"/>
<evidence type="ECO:0000256" key="3">
    <source>
        <dbReference type="ARBA" id="ARBA00022630"/>
    </source>
</evidence>
<dbReference type="Pfam" id="PF01266">
    <property type="entry name" value="DAO"/>
    <property type="match status" value="1"/>
</dbReference>
<feature type="transmembrane region" description="Helical" evidence="7">
    <location>
        <begin position="12"/>
        <end position="28"/>
    </location>
</feature>
<evidence type="ECO:0000259" key="8">
    <source>
        <dbReference type="Pfam" id="PF01266"/>
    </source>
</evidence>
<keyword evidence="5" id="KW-0560">Oxidoreductase</keyword>
<feature type="binding site" evidence="6">
    <location>
        <begin position="49"/>
        <end position="50"/>
    </location>
    <ligand>
        <name>FAD</name>
        <dbReference type="ChEBI" id="CHEBI:57692"/>
    </ligand>
</feature>
<evidence type="ECO:0000313" key="10">
    <source>
        <dbReference type="Proteomes" id="UP000244855"/>
    </source>
</evidence>
<accession>A0A2V1DD29</accession>
<keyword evidence="7" id="KW-0812">Transmembrane</keyword>
<dbReference type="InterPro" id="IPR006076">
    <property type="entry name" value="FAD-dep_OxRdtase"/>
</dbReference>
<protein>
    <submittedName>
        <fullName evidence="9">FAD dependent oxidoreductase</fullName>
    </submittedName>
</protein>
<evidence type="ECO:0000256" key="5">
    <source>
        <dbReference type="ARBA" id="ARBA00023002"/>
    </source>
</evidence>
<dbReference type="PANTHER" id="PTHR11530:SF25">
    <property type="entry name" value="FAD DEPENDENT OXIDOREDUCTASE DOMAIN-CONTAINING PROTEIN"/>
    <property type="match status" value="1"/>
</dbReference>
<comment type="similarity">
    <text evidence="2">Belongs to the DAMOX/DASOX family.</text>
</comment>
<reference evidence="9 10" key="1">
    <citation type="journal article" date="2018" name="Sci. Rep.">
        <title>Comparative genomics provides insights into the lifestyle and reveals functional heterogeneity of dark septate endophytic fungi.</title>
        <authorList>
            <person name="Knapp D.G."/>
            <person name="Nemeth J.B."/>
            <person name="Barry K."/>
            <person name="Hainaut M."/>
            <person name="Henrissat B."/>
            <person name="Johnson J."/>
            <person name="Kuo A."/>
            <person name="Lim J.H.P."/>
            <person name="Lipzen A."/>
            <person name="Nolan M."/>
            <person name="Ohm R.A."/>
            <person name="Tamas L."/>
            <person name="Grigoriev I.V."/>
            <person name="Spatafora J.W."/>
            <person name="Nagy L.G."/>
            <person name="Kovacs G.M."/>
        </authorList>
    </citation>
    <scope>NUCLEOTIDE SEQUENCE [LARGE SCALE GENOMIC DNA]</scope>
    <source>
        <strain evidence="9 10">DSE2036</strain>
    </source>
</reference>